<evidence type="ECO:0000313" key="3">
    <source>
        <dbReference type="EMBL" id="MBL1074728.1"/>
    </source>
</evidence>
<feature type="transmembrane region" description="Helical" evidence="1">
    <location>
        <begin position="137"/>
        <end position="156"/>
    </location>
</feature>
<evidence type="ECO:0000259" key="2">
    <source>
        <dbReference type="SMART" id="SM00014"/>
    </source>
</evidence>
<proteinExistence type="predicted"/>
<comment type="caution">
    <text evidence="3">The sequence shown here is derived from an EMBL/GenBank/DDBJ whole genome shotgun (WGS) entry which is preliminary data.</text>
</comment>
<keyword evidence="1" id="KW-0812">Transmembrane</keyword>
<gene>
    <name evidence="3" type="ORF">JK358_09995</name>
</gene>
<dbReference type="SUPFAM" id="SSF48317">
    <property type="entry name" value="Acid phosphatase/Vanadium-dependent haloperoxidase"/>
    <property type="match status" value="1"/>
</dbReference>
<dbReference type="Gene3D" id="1.20.144.10">
    <property type="entry name" value="Phosphatidic acid phosphatase type 2/haloperoxidase"/>
    <property type="match status" value="2"/>
</dbReference>
<dbReference type="PANTHER" id="PTHR14969:SF13">
    <property type="entry name" value="AT30094P"/>
    <property type="match status" value="1"/>
</dbReference>
<evidence type="ECO:0000256" key="1">
    <source>
        <dbReference type="SAM" id="Phobius"/>
    </source>
</evidence>
<keyword evidence="1" id="KW-1133">Transmembrane helix</keyword>
<dbReference type="RefSeq" id="WP_201945922.1">
    <property type="nucleotide sequence ID" value="NZ_JAERRJ010000003.1"/>
</dbReference>
<keyword evidence="1" id="KW-0472">Membrane</keyword>
<feature type="transmembrane region" description="Helical" evidence="1">
    <location>
        <begin position="97"/>
        <end position="117"/>
    </location>
</feature>
<organism evidence="3 4">
    <name type="scientific">Nocardia acididurans</name>
    <dbReference type="NCBI Taxonomy" id="2802282"/>
    <lineage>
        <taxon>Bacteria</taxon>
        <taxon>Bacillati</taxon>
        <taxon>Actinomycetota</taxon>
        <taxon>Actinomycetes</taxon>
        <taxon>Mycobacteriales</taxon>
        <taxon>Nocardiaceae</taxon>
        <taxon>Nocardia</taxon>
    </lineage>
</organism>
<feature type="transmembrane region" description="Helical" evidence="1">
    <location>
        <begin position="74"/>
        <end position="90"/>
    </location>
</feature>
<dbReference type="Proteomes" id="UP000602198">
    <property type="component" value="Unassembled WGS sequence"/>
</dbReference>
<feature type="transmembrane region" description="Helical" evidence="1">
    <location>
        <begin position="163"/>
        <end position="186"/>
    </location>
</feature>
<feature type="transmembrane region" description="Helical" evidence="1">
    <location>
        <begin position="20"/>
        <end position="40"/>
    </location>
</feature>
<name>A0ABS1M243_9NOCA</name>
<keyword evidence="4" id="KW-1185">Reference proteome</keyword>
<accession>A0ABS1M243</accession>
<dbReference type="PANTHER" id="PTHR14969">
    <property type="entry name" value="SPHINGOSINE-1-PHOSPHATE PHOSPHOHYDROLASE"/>
    <property type="match status" value="1"/>
</dbReference>
<sequence length="238" mass="25209">MAANETGGTREVAIRRAVTALGVFIAFGAVAWQVVTAGWLTGGDQGTLNWFVGHRAAGWTILAEEITFFGNPERAVLIAAAMAAFVGWRYRSWRGAILVAMTVATATAVGHIIKRAVGRERPPVDTRVVDATGMSFPSGHATATAAFVGVAVLVYLRTHKGLVRSVIAVTCGTLAVAVMATTRLYLGVHWLTDVLGGALLGLGVVLVAAVVQVFWWPQENRDELGARKIRGRVPGNHA</sequence>
<reference evidence="3 4" key="1">
    <citation type="submission" date="2021-01" db="EMBL/GenBank/DDBJ databases">
        <title>WGS of actinomycetes isolated from Thailand.</title>
        <authorList>
            <person name="Thawai C."/>
        </authorList>
    </citation>
    <scope>NUCLEOTIDE SEQUENCE [LARGE SCALE GENOMIC DNA]</scope>
    <source>
        <strain evidence="3 4">LPG 2</strain>
    </source>
</reference>
<feature type="transmembrane region" description="Helical" evidence="1">
    <location>
        <begin position="198"/>
        <end position="217"/>
    </location>
</feature>
<dbReference type="InterPro" id="IPR036938">
    <property type="entry name" value="PAP2/HPO_sf"/>
</dbReference>
<dbReference type="Pfam" id="PF01569">
    <property type="entry name" value="PAP2"/>
    <property type="match status" value="1"/>
</dbReference>
<dbReference type="SMART" id="SM00014">
    <property type="entry name" value="acidPPc"/>
    <property type="match status" value="1"/>
</dbReference>
<dbReference type="CDD" id="cd03392">
    <property type="entry name" value="PAP2_like_2"/>
    <property type="match status" value="1"/>
</dbReference>
<protein>
    <submittedName>
        <fullName evidence="3">Phosphatase PAP2 family protein</fullName>
    </submittedName>
</protein>
<dbReference type="EMBL" id="JAERRJ010000003">
    <property type="protein sequence ID" value="MBL1074728.1"/>
    <property type="molecule type" value="Genomic_DNA"/>
</dbReference>
<evidence type="ECO:0000313" key="4">
    <source>
        <dbReference type="Proteomes" id="UP000602198"/>
    </source>
</evidence>
<dbReference type="InterPro" id="IPR000326">
    <property type="entry name" value="PAP2/HPO"/>
</dbReference>
<feature type="domain" description="Phosphatidic acid phosphatase type 2/haloperoxidase" evidence="2">
    <location>
        <begin position="96"/>
        <end position="209"/>
    </location>
</feature>